<keyword evidence="4" id="KW-1185">Reference proteome</keyword>
<feature type="region of interest" description="Disordered" evidence="1">
    <location>
        <begin position="99"/>
        <end position="125"/>
    </location>
</feature>
<sequence>MPTVILRSLLGRVGVVAVALGGLYVVVAIWFSDGYRNGLQALAVAACVETIVWLLWWRPQAVLAEDALTIRNAWRSHVLSWDALRAAPTRWALAVEVTGPGNGSHADGGTDGGDDGASERARPRSVTVSACQRGGVIAATRHARRGSAAREEYVTASQDLDAAPRRYRTHLDAADGAYLIDLYQASREEHLRLVTRLRRREQRLGHAAAARPDGAAGAAPAIVSRWGAAPVAVVALVALALLLTTTVL</sequence>
<accession>A0A0X8JDW8</accession>
<keyword evidence="2" id="KW-0472">Membrane</keyword>
<dbReference type="KEGG" id="ard:AXF14_02285"/>
<dbReference type="STRING" id="111015.AXF14_02285"/>
<protein>
    <recommendedName>
        <fullName evidence="5">PH domain-containing protein</fullName>
    </recommendedName>
</protein>
<feature type="transmembrane region" description="Helical" evidence="2">
    <location>
        <begin position="38"/>
        <end position="57"/>
    </location>
</feature>
<gene>
    <name evidence="3" type="ORF">AXF14_02285</name>
</gene>
<name>A0A0X8JDW8_ACTRD</name>
<dbReference type="RefSeq" id="WP_067940408.1">
    <property type="nucleotide sequence ID" value="NZ_CP014228.1"/>
</dbReference>
<feature type="transmembrane region" description="Helical" evidence="2">
    <location>
        <begin position="9"/>
        <end position="32"/>
    </location>
</feature>
<dbReference type="EMBL" id="CP014228">
    <property type="protein sequence ID" value="AMD86638.1"/>
    <property type="molecule type" value="Genomic_DNA"/>
</dbReference>
<evidence type="ECO:0000313" key="3">
    <source>
        <dbReference type="EMBL" id="AMD86638.1"/>
    </source>
</evidence>
<organism evidence="3 4">
    <name type="scientific">Actinomyces radicidentis</name>
    <dbReference type="NCBI Taxonomy" id="111015"/>
    <lineage>
        <taxon>Bacteria</taxon>
        <taxon>Bacillati</taxon>
        <taxon>Actinomycetota</taxon>
        <taxon>Actinomycetes</taxon>
        <taxon>Actinomycetales</taxon>
        <taxon>Actinomycetaceae</taxon>
        <taxon>Actinomyces</taxon>
    </lineage>
</organism>
<proteinExistence type="predicted"/>
<evidence type="ECO:0000256" key="1">
    <source>
        <dbReference type="SAM" id="MobiDB-lite"/>
    </source>
</evidence>
<feature type="transmembrane region" description="Helical" evidence="2">
    <location>
        <begin position="226"/>
        <end position="247"/>
    </location>
</feature>
<dbReference type="OrthoDB" id="5148800at2"/>
<keyword evidence="2" id="KW-0812">Transmembrane</keyword>
<evidence type="ECO:0000313" key="4">
    <source>
        <dbReference type="Proteomes" id="UP000065220"/>
    </source>
</evidence>
<reference evidence="4" key="1">
    <citation type="submission" date="2016-02" db="EMBL/GenBank/DDBJ databases">
        <authorList>
            <person name="Holder M.E."/>
            <person name="Ajami N.J."/>
            <person name="Petrosino J.F."/>
        </authorList>
    </citation>
    <scope>NUCLEOTIDE SEQUENCE [LARGE SCALE GENOMIC DNA]</scope>
    <source>
        <strain evidence="4">CCUG 36733</strain>
    </source>
</reference>
<dbReference type="AlphaFoldDB" id="A0A0X8JDW8"/>
<evidence type="ECO:0008006" key="5">
    <source>
        <dbReference type="Google" id="ProtNLM"/>
    </source>
</evidence>
<evidence type="ECO:0000256" key="2">
    <source>
        <dbReference type="SAM" id="Phobius"/>
    </source>
</evidence>
<dbReference type="Proteomes" id="UP000065220">
    <property type="component" value="Chromosome"/>
</dbReference>
<keyword evidence="2" id="KW-1133">Transmembrane helix</keyword>